<dbReference type="SUPFAM" id="SSF46689">
    <property type="entry name" value="Homeodomain-like"/>
    <property type="match status" value="1"/>
</dbReference>
<sequence length="313" mass="34492">MERAMSAKTWSTDSVRAREGLSFWRDAVCEAVLNVVPEAPGETFRASLSGQAFGLLRFAAFSSTGHFIVREKGHVNRASDDHYLISLQQRGSSGLEQGGDPYWLAPGEVGIVDGTRPFRVRFPSAVSRLLAVVPRQRIEARAPWLRRGPSRKVAASSPYVDLVRRHLVELASGSLDAHQAELLTDNLCNLLALATAPQGPVEDMPSATQTEAIMAYCRARLSDLTLNPRAVAAQFGISLRTLHLRFEQTGASFGRWLLESRLQECRRILSDPAQHGRTISEIAYAAGFGDLSHFSKAFRARFGEAPRDLRKGH</sequence>
<dbReference type="PANTHER" id="PTHR46796:SF6">
    <property type="entry name" value="ARAC SUBFAMILY"/>
    <property type="match status" value="1"/>
</dbReference>
<evidence type="ECO:0000256" key="1">
    <source>
        <dbReference type="ARBA" id="ARBA00023015"/>
    </source>
</evidence>
<evidence type="ECO:0000313" key="5">
    <source>
        <dbReference type="EMBL" id="AXK81043.1"/>
    </source>
</evidence>
<name>A0A345ZVU6_9HYPH</name>
<dbReference type="Gene3D" id="1.10.10.60">
    <property type="entry name" value="Homeodomain-like"/>
    <property type="match status" value="1"/>
</dbReference>
<dbReference type="PRINTS" id="PR00032">
    <property type="entry name" value="HTHARAC"/>
</dbReference>
<dbReference type="InterPro" id="IPR020449">
    <property type="entry name" value="Tscrpt_reg_AraC-type_HTH"/>
</dbReference>
<accession>A0A345ZVU6</accession>
<protein>
    <submittedName>
        <fullName evidence="5">Helix-turn-helix domain-containing protein</fullName>
    </submittedName>
</protein>
<evidence type="ECO:0000256" key="2">
    <source>
        <dbReference type="ARBA" id="ARBA00023125"/>
    </source>
</evidence>
<dbReference type="OrthoDB" id="7904253at2"/>
<dbReference type="InterPro" id="IPR018060">
    <property type="entry name" value="HTH_AraC"/>
</dbReference>
<evidence type="ECO:0000256" key="3">
    <source>
        <dbReference type="ARBA" id="ARBA00023163"/>
    </source>
</evidence>
<keyword evidence="6" id="KW-1185">Reference proteome</keyword>
<dbReference type="EMBL" id="CP031417">
    <property type="protein sequence ID" value="AXK81043.1"/>
    <property type="molecule type" value="Genomic_DNA"/>
</dbReference>
<evidence type="ECO:0000259" key="4">
    <source>
        <dbReference type="PROSITE" id="PS01124"/>
    </source>
</evidence>
<dbReference type="PROSITE" id="PS01124">
    <property type="entry name" value="HTH_ARAC_FAMILY_2"/>
    <property type="match status" value="1"/>
</dbReference>
<evidence type="ECO:0000313" key="6">
    <source>
        <dbReference type="Proteomes" id="UP000254889"/>
    </source>
</evidence>
<dbReference type="Proteomes" id="UP000254889">
    <property type="component" value="Chromosome"/>
</dbReference>
<dbReference type="InterPro" id="IPR050204">
    <property type="entry name" value="AraC_XylS_family_regulators"/>
</dbReference>
<proteinExistence type="predicted"/>
<organism evidence="5 6">
    <name type="scientific">Pseudolabrys taiwanensis</name>
    <dbReference type="NCBI Taxonomy" id="331696"/>
    <lineage>
        <taxon>Bacteria</taxon>
        <taxon>Pseudomonadati</taxon>
        <taxon>Pseudomonadota</taxon>
        <taxon>Alphaproteobacteria</taxon>
        <taxon>Hyphomicrobiales</taxon>
        <taxon>Xanthobacteraceae</taxon>
        <taxon>Pseudolabrys</taxon>
    </lineage>
</organism>
<dbReference type="AlphaFoldDB" id="A0A345ZVU6"/>
<dbReference type="InterPro" id="IPR009057">
    <property type="entry name" value="Homeodomain-like_sf"/>
</dbReference>
<gene>
    <name evidence="5" type="ORF">DW352_11290</name>
</gene>
<dbReference type="PANTHER" id="PTHR46796">
    <property type="entry name" value="HTH-TYPE TRANSCRIPTIONAL ACTIVATOR RHAS-RELATED"/>
    <property type="match status" value="1"/>
</dbReference>
<dbReference type="SMART" id="SM00342">
    <property type="entry name" value="HTH_ARAC"/>
    <property type="match status" value="1"/>
</dbReference>
<dbReference type="GO" id="GO:0043565">
    <property type="term" value="F:sequence-specific DNA binding"/>
    <property type="evidence" value="ECO:0007669"/>
    <property type="project" value="InterPro"/>
</dbReference>
<keyword evidence="1" id="KW-0805">Transcription regulation</keyword>
<keyword evidence="3" id="KW-0804">Transcription</keyword>
<dbReference type="InterPro" id="IPR035418">
    <property type="entry name" value="AraC-bd_2"/>
</dbReference>
<dbReference type="KEGG" id="ptaw:DW352_11290"/>
<dbReference type="GO" id="GO:0003700">
    <property type="term" value="F:DNA-binding transcription factor activity"/>
    <property type="evidence" value="ECO:0007669"/>
    <property type="project" value="InterPro"/>
</dbReference>
<reference evidence="5 6" key="1">
    <citation type="submission" date="2018-07" db="EMBL/GenBank/DDBJ databases">
        <authorList>
            <person name="Quirk P.G."/>
            <person name="Krulwich T.A."/>
        </authorList>
    </citation>
    <scope>NUCLEOTIDE SEQUENCE [LARGE SCALE GENOMIC DNA]</scope>
    <source>
        <strain evidence="5 6">CC-BB4</strain>
    </source>
</reference>
<feature type="domain" description="HTH araC/xylS-type" evidence="4">
    <location>
        <begin position="211"/>
        <end position="312"/>
    </location>
</feature>
<keyword evidence="2" id="KW-0238">DNA-binding</keyword>
<dbReference type="Pfam" id="PF14525">
    <property type="entry name" value="AraC_binding_2"/>
    <property type="match status" value="1"/>
</dbReference>
<dbReference type="Pfam" id="PF12833">
    <property type="entry name" value="HTH_18"/>
    <property type="match status" value="1"/>
</dbReference>